<dbReference type="PANTHER" id="PTHR41532">
    <property type="entry name" value="FIXS PROTEIN"/>
    <property type="match status" value="1"/>
</dbReference>
<keyword evidence="2" id="KW-1185">Reference proteome</keyword>
<dbReference type="NCBIfam" id="TIGR00847">
    <property type="entry name" value="ccoS"/>
    <property type="match status" value="1"/>
</dbReference>
<accession>A0A501WBL2</accession>
<dbReference type="EMBL" id="VFRQ01000001">
    <property type="protein sequence ID" value="TPE45905.1"/>
    <property type="molecule type" value="Genomic_DNA"/>
</dbReference>
<dbReference type="Proteomes" id="UP000316727">
    <property type="component" value="Unassembled WGS sequence"/>
</dbReference>
<dbReference type="RefSeq" id="WP_140618355.1">
    <property type="nucleotide sequence ID" value="NZ_VFRQ01000001.1"/>
</dbReference>
<name>A0A501WBL2_9BACT</name>
<organism evidence="1 2">
    <name type="scientific">Pontibacter mangrovi</name>
    <dbReference type="NCBI Taxonomy" id="2589816"/>
    <lineage>
        <taxon>Bacteria</taxon>
        <taxon>Pseudomonadati</taxon>
        <taxon>Bacteroidota</taxon>
        <taxon>Cytophagia</taxon>
        <taxon>Cytophagales</taxon>
        <taxon>Hymenobacteraceae</taxon>
        <taxon>Pontibacter</taxon>
    </lineage>
</organism>
<dbReference type="PANTHER" id="PTHR41532:SF1">
    <property type="entry name" value="FIXS PROTEIN"/>
    <property type="match status" value="1"/>
</dbReference>
<dbReference type="AlphaFoldDB" id="A0A501WBL2"/>
<dbReference type="Pfam" id="PF03597">
    <property type="entry name" value="FixS"/>
    <property type="match status" value="1"/>
</dbReference>
<evidence type="ECO:0000313" key="2">
    <source>
        <dbReference type="Proteomes" id="UP000316727"/>
    </source>
</evidence>
<protein>
    <submittedName>
        <fullName evidence="1">Cbb3-type cytochrome oxidase assembly protein CcoS</fullName>
    </submittedName>
</protein>
<gene>
    <name evidence="1" type="primary">ccoS</name>
    <name evidence="1" type="ORF">FJM65_00745</name>
</gene>
<comment type="caution">
    <text evidence="1">The sequence shown here is derived from an EMBL/GenBank/DDBJ whole genome shotgun (WGS) entry which is preliminary data.</text>
</comment>
<proteinExistence type="predicted"/>
<dbReference type="OrthoDB" id="9802763at2"/>
<evidence type="ECO:0000313" key="1">
    <source>
        <dbReference type="EMBL" id="TPE45905.1"/>
    </source>
</evidence>
<sequence>MFIIFLLIGISVTVATGFLAAFLWAVKSGQYEDDYTPAVRMLFENEPSKATKHEAKPKPH</sequence>
<reference evidence="1 2" key="1">
    <citation type="submission" date="2019-06" db="EMBL/GenBank/DDBJ databases">
        <title>A novel bacterium of genus Pontibacter, isolated from marine sediment.</title>
        <authorList>
            <person name="Huang H."/>
            <person name="Mo K."/>
            <person name="Hu Y."/>
        </authorList>
    </citation>
    <scope>NUCLEOTIDE SEQUENCE [LARGE SCALE GENOMIC DNA]</scope>
    <source>
        <strain evidence="1 2">HB172049</strain>
    </source>
</reference>
<dbReference type="InterPro" id="IPR004714">
    <property type="entry name" value="Cyt_oxidase_maturation_cbb3"/>
</dbReference>